<proteinExistence type="predicted"/>
<organism evidence="1">
    <name type="scientific">Tuwongella immobilis</name>
    <dbReference type="NCBI Taxonomy" id="692036"/>
    <lineage>
        <taxon>Bacteria</taxon>
        <taxon>Pseudomonadati</taxon>
        <taxon>Planctomycetota</taxon>
        <taxon>Planctomycetia</taxon>
        <taxon>Gemmatales</taxon>
        <taxon>Gemmataceae</taxon>
        <taxon>Tuwongella</taxon>
    </lineage>
</organism>
<dbReference type="EMBL" id="LR593887">
    <property type="protein sequence ID" value="VTR99385.1"/>
    <property type="molecule type" value="Genomic_DNA"/>
</dbReference>
<dbReference type="Pfam" id="PF16702">
    <property type="entry name" value="DUF5063"/>
    <property type="match status" value="1"/>
</dbReference>
<dbReference type="RefSeq" id="WP_162657018.1">
    <property type="nucleotide sequence ID" value="NZ_LR593887.1"/>
</dbReference>
<dbReference type="InParanoid" id="A0A6C2YK17"/>
<gene>
    <name evidence="1" type="ORF">GMBLW1_21940</name>
</gene>
<dbReference type="AlphaFoldDB" id="A0A6C2YK17"/>
<dbReference type="KEGG" id="tim:GMBLW1_21940"/>
<keyword evidence="2" id="KW-1185">Reference proteome</keyword>
<reference evidence="1" key="1">
    <citation type="submission" date="2019-04" db="EMBL/GenBank/DDBJ databases">
        <authorList>
            <consortium name="Science for Life Laboratories"/>
        </authorList>
    </citation>
    <scope>NUCLEOTIDE SEQUENCE</scope>
    <source>
        <strain evidence="1">MBLW1</strain>
    </source>
</reference>
<name>A0A6C2YK17_9BACT</name>
<dbReference type="InterPro" id="IPR038312">
    <property type="entry name" value="DUF5063_sf"/>
</dbReference>
<dbReference type="Proteomes" id="UP000464378">
    <property type="component" value="Chromosome"/>
</dbReference>
<evidence type="ECO:0000313" key="1">
    <source>
        <dbReference type="EMBL" id="VIP01766.1"/>
    </source>
</evidence>
<dbReference type="Gene3D" id="1.20.120.1550">
    <property type="entry name" value="Protein of unknown function DUF5063"/>
    <property type="match status" value="1"/>
</dbReference>
<accession>A0A6C2YK17</accession>
<evidence type="ECO:0000313" key="2">
    <source>
        <dbReference type="Proteomes" id="UP000464378"/>
    </source>
</evidence>
<dbReference type="EMBL" id="LR586016">
    <property type="protein sequence ID" value="VIP01766.1"/>
    <property type="molecule type" value="Genomic_DNA"/>
</dbReference>
<evidence type="ECO:0008006" key="3">
    <source>
        <dbReference type="Google" id="ProtNLM"/>
    </source>
</evidence>
<protein>
    <recommendedName>
        <fullName evidence="3">DUF5063 domain-containing protein</fullName>
    </recommendedName>
</protein>
<sequence>MDAVERFAAEAVAYREWAARGTDTGEYASRTALLRITRLYLAALELPPAWSEELADQPDAQRVGNEEWRAVFAAAGRLPLDSYGAVFDPSVVPLEEPVVGSLSDDIADIYRDVVSGLWAFEAGRQAAAVWAWGFGFRHHWGEHATGAIRALHSWLAANAFDRLASDAEPSAAADGGA</sequence>
<dbReference type="InterPro" id="IPR032025">
    <property type="entry name" value="DUF5063"/>
</dbReference>